<dbReference type="AlphaFoldDB" id="A0A4U0UH16"/>
<evidence type="ECO:0000313" key="3">
    <source>
        <dbReference type="Proteomes" id="UP000308549"/>
    </source>
</evidence>
<proteinExistence type="predicted"/>
<gene>
    <name evidence="2" type="ORF">B0A50_00282</name>
</gene>
<dbReference type="EMBL" id="NAJL01000001">
    <property type="protein sequence ID" value="TKA34302.1"/>
    <property type="molecule type" value="Genomic_DNA"/>
</dbReference>
<protein>
    <submittedName>
        <fullName evidence="2">Uncharacterized protein</fullName>
    </submittedName>
</protein>
<accession>A0A4U0UH16</accession>
<feature type="compositionally biased region" description="Basic and acidic residues" evidence="1">
    <location>
        <begin position="14"/>
        <end position="29"/>
    </location>
</feature>
<evidence type="ECO:0000256" key="1">
    <source>
        <dbReference type="SAM" id="MobiDB-lite"/>
    </source>
</evidence>
<keyword evidence="3" id="KW-1185">Reference proteome</keyword>
<sequence length="110" mass="11467">MDWGDLLLLQQLTERGRAQEEAKKAKDESGPSPSPSRVDVGALAGAFGHKEMYRPPPPTPADSALGQHRRRLSSAAAAATATKVADVQKSAGAARPIVDGVVRAAKAAKK</sequence>
<evidence type="ECO:0000313" key="2">
    <source>
        <dbReference type="EMBL" id="TKA34302.1"/>
    </source>
</evidence>
<feature type="region of interest" description="Disordered" evidence="1">
    <location>
        <begin position="12"/>
        <end position="77"/>
    </location>
</feature>
<dbReference type="Proteomes" id="UP000308549">
    <property type="component" value="Unassembled WGS sequence"/>
</dbReference>
<organism evidence="2 3">
    <name type="scientific">Salinomyces thailandicus</name>
    <dbReference type="NCBI Taxonomy" id="706561"/>
    <lineage>
        <taxon>Eukaryota</taxon>
        <taxon>Fungi</taxon>
        <taxon>Dikarya</taxon>
        <taxon>Ascomycota</taxon>
        <taxon>Pezizomycotina</taxon>
        <taxon>Dothideomycetes</taxon>
        <taxon>Dothideomycetidae</taxon>
        <taxon>Mycosphaerellales</taxon>
        <taxon>Teratosphaeriaceae</taxon>
        <taxon>Salinomyces</taxon>
    </lineage>
</organism>
<reference evidence="2 3" key="1">
    <citation type="submission" date="2017-03" db="EMBL/GenBank/DDBJ databases">
        <title>Genomes of endolithic fungi from Antarctica.</title>
        <authorList>
            <person name="Coleine C."/>
            <person name="Masonjones S."/>
            <person name="Stajich J.E."/>
        </authorList>
    </citation>
    <scope>NUCLEOTIDE SEQUENCE [LARGE SCALE GENOMIC DNA]</scope>
    <source>
        <strain evidence="2 3">CCFEE 6315</strain>
    </source>
</reference>
<name>A0A4U0UH16_9PEZI</name>
<comment type="caution">
    <text evidence="2">The sequence shown here is derived from an EMBL/GenBank/DDBJ whole genome shotgun (WGS) entry which is preliminary data.</text>
</comment>